<keyword evidence="2" id="KW-1185">Reference proteome</keyword>
<reference evidence="1" key="1">
    <citation type="submission" date="2021-01" db="EMBL/GenBank/DDBJ databases">
        <authorList>
            <consortium name="Genoscope - CEA"/>
            <person name="William W."/>
        </authorList>
    </citation>
    <scope>NUCLEOTIDE SEQUENCE</scope>
</reference>
<organism evidence="1 2">
    <name type="scientific">Paramecium pentaurelia</name>
    <dbReference type="NCBI Taxonomy" id="43138"/>
    <lineage>
        <taxon>Eukaryota</taxon>
        <taxon>Sar</taxon>
        <taxon>Alveolata</taxon>
        <taxon>Ciliophora</taxon>
        <taxon>Intramacronucleata</taxon>
        <taxon>Oligohymenophorea</taxon>
        <taxon>Peniculida</taxon>
        <taxon>Parameciidae</taxon>
        <taxon>Paramecium</taxon>
    </lineage>
</organism>
<dbReference type="AlphaFoldDB" id="A0A8S1XMA0"/>
<dbReference type="EMBL" id="CAJJDO010000129">
    <property type="protein sequence ID" value="CAD8201977.1"/>
    <property type="molecule type" value="Genomic_DNA"/>
</dbReference>
<evidence type="ECO:0000313" key="2">
    <source>
        <dbReference type="Proteomes" id="UP000689195"/>
    </source>
</evidence>
<proteinExistence type="predicted"/>
<gene>
    <name evidence="1" type="ORF">PPENT_87.1.T1290144</name>
</gene>
<comment type="caution">
    <text evidence="1">The sequence shown here is derived from an EMBL/GenBank/DDBJ whole genome shotgun (WGS) entry which is preliminary data.</text>
</comment>
<protein>
    <submittedName>
        <fullName evidence="1">Uncharacterized protein</fullName>
    </submittedName>
</protein>
<name>A0A8S1XMA0_9CILI</name>
<dbReference type="Proteomes" id="UP000689195">
    <property type="component" value="Unassembled WGS sequence"/>
</dbReference>
<accession>A0A8S1XMA0</accession>
<sequence length="67" mass="7992">MRSNVIKNIQPQNSYDLQYQTYDDQLLSVMQLPYQIQFIKFAVVQLESFFSIKPSEYQQQSLVLEKV</sequence>
<evidence type="ECO:0000313" key="1">
    <source>
        <dbReference type="EMBL" id="CAD8201977.1"/>
    </source>
</evidence>